<reference evidence="1" key="1">
    <citation type="journal article" date="2011" name="PLoS Biol.">
        <title>Gene gain and loss during evolution of obligate parasitism in the white rust pathogen of Arabidopsis thaliana.</title>
        <authorList>
            <person name="Kemen E."/>
            <person name="Gardiner A."/>
            <person name="Schultz-Larsen T."/>
            <person name="Kemen A.C."/>
            <person name="Balmuth A.L."/>
            <person name="Robert-Seilaniantz A."/>
            <person name="Bailey K."/>
            <person name="Holub E."/>
            <person name="Studholme D.J."/>
            <person name="Maclean D."/>
            <person name="Jones J.D."/>
        </authorList>
    </citation>
    <scope>NUCLEOTIDE SEQUENCE</scope>
</reference>
<dbReference type="AlphaFoldDB" id="F0WL66"/>
<organism evidence="1">
    <name type="scientific">Albugo laibachii Nc14</name>
    <dbReference type="NCBI Taxonomy" id="890382"/>
    <lineage>
        <taxon>Eukaryota</taxon>
        <taxon>Sar</taxon>
        <taxon>Stramenopiles</taxon>
        <taxon>Oomycota</taxon>
        <taxon>Peronosporomycetes</taxon>
        <taxon>Albuginales</taxon>
        <taxon>Albuginaceae</taxon>
        <taxon>Albugo</taxon>
    </lineage>
</organism>
<reference evidence="1" key="2">
    <citation type="submission" date="2011-02" db="EMBL/GenBank/DDBJ databases">
        <authorList>
            <person name="MacLean D."/>
        </authorList>
    </citation>
    <scope>NUCLEOTIDE SEQUENCE</scope>
</reference>
<dbReference type="HOGENOM" id="CLU_2325074_0_0_1"/>
<proteinExistence type="predicted"/>
<protein>
    <submittedName>
        <fullName evidence="1">AlNc14C141G7254 protein</fullName>
    </submittedName>
</protein>
<dbReference type="EMBL" id="FR824186">
    <property type="protein sequence ID" value="CCA22027.1"/>
    <property type="molecule type" value="Genomic_DNA"/>
</dbReference>
<gene>
    <name evidence="1" type="primary">AlNc14C141G7254</name>
    <name evidence="1" type="ORF">ALNC14_081700</name>
</gene>
<sequence length="99" mass="11294">MEPNAARCTSALSRKCLQRVVSFNVTLLLCAMKRLAFGAITPAVHEGSSASNHLLNRFNPYFNTQHPNSYMRKPNNLDAQEFLTDWKQETTDIEEDTIY</sequence>
<evidence type="ECO:0000313" key="1">
    <source>
        <dbReference type="EMBL" id="CCA22027.1"/>
    </source>
</evidence>
<name>F0WL66_9STRA</name>
<accession>F0WL66</accession>